<feature type="transmembrane region" description="Helical" evidence="2">
    <location>
        <begin position="26"/>
        <end position="44"/>
    </location>
</feature>
<accession>A0ABQ2Y7T1</accession>
<keyword evidence="2" id="KW-0812">Transmembrane</keyword>
<dbReference type="Pfam" id="PF13828">
    <property type="entry name" value="DUF4190"/>
    <property type="match status" value="1"/>
</dbReference>
<evidence type="ECO:0000259" key="3">
    <source>
        <dbReference type="Pfam" id="PF13828"/>
    </source>
</evidence>
<gene>
    <name evidence="4" type="ORF">GCM10010324_15880</name>
</gene>
<evidence type="ECO:0000313" key="5">
    <source>
        <dbReference type="Proteomes" id="UP000659223"/>
    </source>
</evidence>
<sequence>MTMPGHHHGYPGAYYPPYPPPQPRNGLGIAAMSVGICGAVIGLIPFLFFLSAPLGLTALVLGFFALRLVRRGEATNQGMALAGTILGGVATVMAAGGLMFVLYLMDKADEENDELYEDRPAAAAAPDPTPSPGR</sequence>
<dbReference type="RefSeq" id="WP_190020855.1">
    <property type="nucleotide sequence ID" value="NZ_BMUT01000002.1"/>
</dbReference>
<feature type="domain" description="DUF4190" evidence="3">
    <location>
        <begin position="27"/>
        <end position="94"/>
    </location>
</feature>
<proteinExistence type="predicted"/>
<feature type="region of interest" description="Disordered" evidence="1">
    <location>
        <begin position="114"/>
        <end position="134"/>
    </location>
</feature>
<keyword evidence="2" id="KW-0472">Membrane</keyword>
<dbReference type="Proteomes" id="UP000659223">
    <property type="component" value="Unassembled WGS sequence"/>
</dbReference>
<feature type="transmembrane region" description="Helical" evidence="2">
    <location>
        <begin position="50"/>
        <end position="69"/>
    </location>
</feature>
<organism evidence="4 5">
    <name type="scientific">Streptomyces hiroshimensis</name>
    <dbReference type="NCBI Taxonomy" id="66424"/>
    <lineage>
        <taxon>Bacteria</taxon>
        <taxon>Bacillati</taxon>
        <taxon>Actinomycetota</taxon>
        <taxon>Actinomycetes</taxon>
        <taxon>Kitasatosporales</taxon>
        <taxon>Streptomycetaceae</taxon>
        <taxon>Streptomyces</taxon>
    </lineage>
</organism>
<keyword evidence="5" id="KW-1185">Reference proteome</keyword>
<feature type="transmembrane region" description="Helical" evidence="2">
    <location>
        <begin position="81"/>
        <end position="105"/>
    </location>
</feature>
<reference evidence="5" key="1">
    <citation type="journal article" date="2019" name="Int. J. Syst. Evol. Microbiol.">
        <title>The Global Catalogue of Microorganisms (GCM) 10K type strain sequencing project: providing services to taxonomists for standard genome sequencing and annotation.</title>
        <authorList>
            <consortium name="The Broad Institute Genomics Platform"/>
            <consortium name="The Broad Institute Genome Sequencing Center for Infectious Disease"/>
            <person name="Wu L."/>
            <person name="Ma J."/>
        </authorList>
    </citation>
    <scope>NUCLEOTIDE SEQUENCE [LARGE SCALE GENOMIC DNA]</scope>
    <source>
        <strain evidence="5">JCM 4586</strain>
    </source>
</reference>
<evidence type="ECO:0000256" key="1">
    <source>
        <dbReference type="SAM" id="MobiDB-lite"/>
    </source>
</evidence>
<protein>
    <recommendedName>
        <fullName evidence="3">DUF4190 domain-containing protein</fullName>
    </recommendedName>
</protein>
<dbReference type="EMBL" id="BMUT01000002">
    <property type="protein sequence ID" value="GGX71542.1"/>
    <property type="molecule type" value="Genomic_DNA"/>
</dbReference>
<comment type="caution">
    <text evidence="4">The sequence shown here is derived from an EMBL/GenBank/DDBJ whole genome shotgun (WGS) entry which is preliminary data.</text>
</comment>
<evidence type="ECO:0000256" key="2">
    <source>
        <dbReference type="SAM" id="Phobius"/>
    </source>
</evidence>
<keyword evidence="2" id="KW-1133">Transmembrane helix</keyword>
<evidence type="ECO:0000313" key="4">
    <source>
        <dbReference type="EMBL" id="GGX71542.1"/>
    </source>
</evidence>
<name>A0ABQ2Y7T1_9ACTN</name>
<dbReference type="InterPro" id="IPR025241">
    <property type="entry name" value="DUF4190"/>
</dbReference>